<dbReference type="GO" id="GO:0016020">
    <property type="term" value="C:membrane"/>
    <property type="evidence" value="ECO:0007669"/>
    <property type="project" value="UniProtKB-SubCell"/>
</dbReference>
<evidence type="ECO:0000256" key="10">
    <source>
        <dbReference type="ARBA" id="ARBA00023186"/>
    </source>
</evidence>
<evidence type="ECO:0008006" key="15">
    <source>
        <dbReference type="Google" id="ProtNLM"/>
    </source>
</evidence>
<feature type="transmembrane region" description="Helical" evidence="12">
    <location>
        <begin position="9"/>
        <end position="29"/>
    </location>
</feature>
<evidence type="ECO:0000256" key="6">
    <source>
        <dbReference type="ARBA" id="ARBA00022989"/>
    </source>
</evidence>
<dbReference type="GO" id="GO:0006457">
    <property type="term" value="P:protein folding"/>
    <property type="evidence" value="ECO:0007669"/>
    <property type="project" value="InterPro"/>
</dbReference>
<accession>A0A1G2BXC9</accession>
<keyword evidence="5" id="KW-0249">Electron transport</keyword>
<keyword evidence="3" id="KW-0813">Transport</keyword>
<evidence type="ECO:0000256" key="1">
    <source>
        <dbReference type="ARBA" id="ARBA00004141"/>
    </source>
</evidence>
<feature type="transmembrane region" description="Helical" evidence="12">
    <location>
        <begin position="68"/>
        <end position="86"/>
    </location>
</feature>
<keyword evidence="8 12" id="KW-0472">Membrane</keyword>
<keyword evidence="6 12" id="KW-1133">Transmembrane helix</keyword>
<dbReference type="PANTHER" id="PTHR43469">
    <property type="entry name" value="DISULFIDE FORMATION PROTEIN-RELATED"/>
    <property type="match status" value="1"/>
</dbReference>
<gene>
    <name evidence="13" type="ORF">A3B31_02160</name>
</gene>
<feature type="transmembrane region" description="Helical" evidence="12">
    <location>
        <begin position="115"/>
        <end position="140"/>
    </location>
</feature>
<sequence length="146" mass="16106">MNRLITKRTLYSLIFLIALTAMGGSLYYSEIVGLTPCLLCWYQRIAMYPIVILSLVGLLKRDPMLPRYVMPLGVIGVLIAAYQYILQRLSAGGTVNIITPCAVGGTSCATIDVQYFGFVTIPFMSLVAFILIVLASFLALRTDAWK</sequence>
<feature type="transmembrane region" description="Helical" evidence="12">
    <location>
        <begin position="41"/>
        <end position="59"/>
    </location>
</feature>
<dbReference type="PIRSF" id="PIRSF036659">
    <property type="entry name" value="BdbC"/>
    <property type="match status" value="1"/>
</dbReference>
<name>A0A1G2BXC9_9BACT</name>
<evidence type="ECO:0000256" key="12">
    <source>
        <dbReference type="SAM" id="Phobius"/>
    </source>
</evidence>
<protein>
    <recommendedName>
        <fullName evidence="15">Disulfide bond formation protein DsbB</fullName>
    </recommendedName>
</protein>
<dbReference type="EMBL" id="MHKN01000003">
    <property type="protein sequence ID" value="OGY93000.1"/>
    <property type="molecule type" value="Genomic_DNA"/>
</dbReference>
<evidence type="ECO:0000256" key="9">
    <source>
        <dbReference type="ARBA" id="ARBA00023157"/>
    </source>
</evidence>
<evidence type="ECO:0000313" key="14">
    <source>
        <dbReference type="Proteomes" id="UP000177349"/>
    </source>
</evidence>
<evidence type="ECO:0000256" key="5">
    <source>
        <dbReference type="ARBA" id="ARBA00022982"/>
    </source>
</evidence>
<dbReference type="InterPro" id="IPR003752">
    <property type="entry name" value="DiS_bond_form_DsbB/BdbC"/>
</dbReference>
<comment type="subcellular location">
    <subcellularLocation>
        <location evidence="1">Membrane</location>
        <topology evidence="1">Multi-pass membrane protein</topology>
    </subcellularLocation>
</comment>
<evidence type="ECO:0000313" key="13">
    <source>
        <dbReference type="EMBL" id="OGY93000.1"/>
    </source>
</evidence>
<keyword evidence="7" id="KW-0560">Oxidoreductase</keyword>
<evidence type="ECO:0000256" key="7">
    <source>
        <dbReference type="ARBA" id="ARBA00023002"/>
    </source>
</evidence>
<dbReference type="SUPFAM" id="SSF158442">
    <property type="entry name" value="DsbB-like"/>
    <property type="match status" value="1"/>
</dbReference>
<dbReference type="InterPro" id="IPR023380">
    <property type="entry name" value="DsbB-like_sf"/>
</dbReference>
<dbReference type="Gene3D" id="1.20.1550.10">
    <property type="entry name" value="DsbB-like"/>
    <property type="match status" value="1"/>
</dbReference>
<proteinExistence type="inferred from homology"/>
<organism evidence="13 14">
    <name type="scientific">Candidatus Komeilibacteria bacterium RIFCSPLOWO2_01_FULL_53_11</name>
    <dbReference type="NCBI Taxonomy" id="1798552"/>
    <lineage>
        <taxon>Bacteria</taxon>
        <taxon>Candidatus Komeiliibacteriota</taxon>
    </lineage>
</organism>
<keyword evidence="10" id="KW-0143">Chaperone</keyword>
<dbReference type="InterPro" id="IPR012187">
    <property type="entry name" value="Disulphide_bond_form_BdbC"/>
</dbReference>
<keyword evidence="4 12" id="KW-0812">Transmembrane</keyword>
<evidence type="ECO:0000256" key="11">
    <source>
        <dbReference type="ARBA" id="ARBA00023284"/>
    </source>
</evidence>
<dbReference type="PANTHER" id="PTHR43469:SF1">
    <property type="entry name" value="SPBETA PROPHAGE-DERIVED DISULFIDE BOND FORMATION PROTEIN B"/>
    <property type="match status" value="1"/>
</dbReference>
<dbReference type="Pfam" id="PF02600">
    <property type="entry name" value="DsbB"/>
    <property type="match status" value="1"/>
</dbReference>
<evidence type="ECO:0000256" key="8">
    <source>
        <dbReference type="ARBA" id="ARBA00023136"/>
    </source>
</evidence>
<dbReference type="Proteomes" id="UP000177349">
    <property type="component" value="Unassembled WGS sequence"/>
</dbReference>
<keyword evidence="9" id="KW-1015">Disulfide bond</keyword>
<reference evidence="13 14" key="1">
    <citation type="journal article" date="2016" name="Nat. Commun.">
        <title>Thousands of microbial genomes shed light on interconnected biogeochemical processes in an aquifer system.</title>
        <authorList>
            <person name="Anantharaman K."/>
            <person name="Brown C.T."/>
            <person name="Hug L.A."/>
            <person name="Sharon I."/>
            <person name="Castelle C.J."/>
            <person name="Probst A.J."/>
            <person name="Thomas B.C."/>
            <person name="Singh A."/>
            <person name="Wilkins M.J."/>
            <person name="Karaoz U."/>
            <person name="Brodie E.L."/>
            <person name="Williams K.H."/>
            <person name="Hubbard S.S."/>
            <person name="Banfield J.F."/>
        </authorList>
    </citation>
    <scope>NUCLEOTIDE SEQUENCE [LARGE SCALE GENOMIC DNA]</scope>
</reference>
<dbReference type="GO" id="GO:0015035">
    <property type="term" value="F:protein-disulfide reductase activity"/>
    <property type="evidence" value="ECO:0007669"/>
    <property type="project" value="InterPro"/>
</dbReference>
<evidence type="ECO:0000256" key="2">
    <source>
        <dbReference type="ARBA" id="ARBA00007602"/>
    </source>
</evidence>
<comment type="similarity">
    <text evidence="2">Belongs to the DsbB family. BdbC subfamily.</text>
</comment>
<comment type="caution">
    <text evidence="13">The sequence shown here is derived from an EMBL/GenBank/DDBJ whole genome shotgun (WGS) entry which is preliminary data.</text>
</comment>
<dbReference type="AlphaFoldDB" id="A0A1G2BXC9"/>
<evidence type="ECO:0000256" key="3">
    <source>
        <dbReference type="ARBA" id="ARBA00022448"/>
    </source>
</evidence>
<keyword evidence="11" id="KW-0676">Redox-active center</keyword>
<evidence type="ECO:0000256" key="4">
    <source>
        <dbReference type="ARBA" id="ARBA00022692"/>
    </source>
</evidence>